<comment type="similarity">
    <text evidence="1">Belongs to the paxM FAD-dependent monooxygenase family.</text>
</comment>
<evidence type="ECO:0000256" key="5">
    <source>
        <dbReference type="ARBA" id="ARBA00023033"/>
    </source>
</evidence>
<keyword evidence="2" id="KW-0285">Flavoprotein</keyword>
<dbReference type="SUPFAM" id="SSF51905">
    <property type="entry name" value="FAD/NAD(P)-binding domain"/>
    <property type="match status" value="1"/>
</dbReference>
<proteinExistence type="inferred from homology"/>
<dbReference type="Proteomes" id="UP001203852">
    <property type="component" value="Unassembled WGS sequence"/>
</dbReference>
<dbReference type="InterPro" id="IPR036188">
    <property type="entry name" value="FAD/NAD-bd_sf"/>
</dbReference>
<evidence type="ECO:0000256" key="4">
    <source>
        <dbReference type="ARBA" id="ARBA00023002"/>
    </source>
</evidence>
<evidence type="ECO:0000256" key="3">
    <source>
        <dbReference type="ARBA" id="ARBA00022827"/>
    </source>
</evidence>
<feature type="domain" description="FAD-binding" evidence="6">
    <location>
        <begin position="33"/>
        <end position="197"/>
    </location>
</feature>
<name>A0AAN6IGT1_9EURO</name>
<reference evidence="7" key="1">
    <citation type="journal article" date="2022" name="bioRxiv">
        <title>Deciphering the potential niche of two novel black yeast fungi from a biological soil crust based on their genomes, phenotypes, and melanin regulation.</title>
        <authorList>
            <consortium name="DOE Joint Genome Institute"/>
            <person name="Carr E.C."/>
            <person name="Barton Q."/>
            <person name="Grambo S."/>
            <person name="Sullivan M."/>
            <person name="Renfro C.M."/>
            <person name="Kuo A."/>
            <person name="Pangilinan J."/>
            <person name="Lipzen A."/>
            <person name="Keymanesh K."/>
            <person name="Savage E."/>
            <person name="Barry K."/>
            <person name="Grigoriev I.V."/>
            <person name="Riekhof W.R."/>
            <person name="Harris S.S."/>
        </authorList>
    </citation>
    <scope>NUCLEOTIDE SEQUENCE</scope>
    <source>
        <strain evidence="7">JF 03-4F</strain>
    </source>
</reference>
<keyword evidence="3" id="KW-0274">FAD</keyword>
<dbReference type="PRINTS" id="PR00420">
    <property type="entry name" value="RNGMNOXGNASE"/>
</dbReference>
<dbReference type="AlphaFoldDB" id="A0AAN6IGT1"/>
<organism evidence="7 8">
    <name type="scientific">Exophiala viscosa</name>
    <dbReference type="NCBI Taxonomy" id="2486360"/>
    <lineage>
        <taxon>Eukaryota</taxon>
        <taxon>Fungi</taxon>
        <taxon>Dikarya</taxon>
        <taxon>Ascomycota</taxon>
        <taxon>Pezizomycotina</taxon>
        <taxon>Eurotiomycetes</taxon>
        <taxon>Chaetothyriomycetidae</taxon>
        <taxon>Chaetothyriales</taxon>
        <taxon>Herpotrichiellaceae</taxon>
        <taxon>Exophiala</taxon>
    </lineage>
</organism>
<evidence type="ECO:0000256" key="1">
    <source>
        <dbReference type="ARBA" id="ARBA00007992"/>
    </source>
</evidence>
<dbReference type="InterPro" id="IPR002938">
    <property type="entry name" value="FAD-bd"/>
</dbReference>
<evidence type="ECO:0000313" key="8">
    <source>
        <dbReference type="Proteomes" id="UP001203852"/>
    </source>
</evidence>
<dbReference type="EMBL" id="MU404351">
    <property type="protein sequence ID" value="KAI1616495.1"/>
    <property type="molecule type" value="Genomic_DNA"/>
</dbReference>
<dbReference type="InterPro" id="IPR050493">
    <property type="entry name" value="FAD-dep_Monooxygenase_BioMet"/>
</dbReference>
<evidence type="ECO:0000313" key="7">
    <source>
        <dbReference type="EMBL" id="KAI1616495.1"/>
    </source>
</evidence>
<dbReference type="PANTHER" id="PTHR13789:SF309">
    <property type="entry name" value="PUTATIVE (AFU_ORTHOLOGUE AFUA_6G14510)-RELATED"/>
    <property type="match status" value="1"/>
</dbReference>
<accession>A0AAN6IGT1</accession>
<evidence type="ECO:0000259" key="6">
    <source>
        <dbReference type="Pfam" id="PF01494"/>
    </source>
</evidence>
<sequence>MSTFESSLHACIPLSRLYQDAHRRRPPPPQTCAIIGGGPAGLAAALALRKLTTITPTIYEARPSPSTMGGAINMGANALDLLRYLGVDDEDIPGNPTSKMEVFSLRTGSKLGEMPFTAGPQGEPARRMFRTDLQSVMLARAKQLDITIKYSSRVVSVRGPDSLDSTQVTIIFTDSSTTRADFVLGCDGIFSAVRRTYVQPERQPIYTGSNPGAGTAAAYTVYPASKLPSALPKHSIIAGTSTQGWSLMSYCDSTRSQIFAAVVLPLPPALPDTLKDQNQAQKDWQIWRAGASTDRDKDEDTSKNETKTKTNILNAFRSRFADAKLDCVRDLAAIEDLDQDLYVYPLLQLPRRGTWFKGRTLLLGDAAHASLPSSLLFSLP</sequence>
<keyword evidence="5" id="KW-0503">Monooxygenase</keyword>
<dbReference type="PANTHER" id="PTHR13789">
    <property type="entry name" value="MONOOXYGENASE"/>
    <property type="match status" value="1"/>
</dbReference>
<dbReference type="Gene3D" id="3.50.50.60">
    <property type="entry name" value="FAD/NAD(P)-binding domain"/>
    <property type="match status" value="1"/>
</dbReference>
<protein>
    <recommendedName>
        <fullName evidence="6">FAD-binding domain-containing protein</fullName>
    </recommendedName>
</protein>
<gene>
    <name evidence="7" type="ORF">EDD36DRAFT_429281</name>
</gene>
<dbReference type="Pfam" id="PF01494">
    <property type="entry name" value="FAD_binding_3"/>
    <property type="match status" value="1"/>
</dbReference>
<evidence type="ECO:0000256" key="2">
    <source>
        <dbReference type="ARBA" id="ARBA00022630"/>
    </source>
</evidence>
<dbReference type="GO" id="GO:0004497">
    <property type="term" value="F:monooxygenase activity"/>
    <property type="evidence" value="ECO:0007669"/>
    <property type="project" value="UniProtKB-KW"/>
</dbReference>
<keyword evidence="4" id="KW-0560">Oxidoreductase</keyword>
<comment type="caution">
    <text evidence="7">The sequence shown here is derived from an EMBL/GenBank/DDBJ whole genome shotgun (WGS) entry which is preliminary data.</text>
</comment>
<dbReference type="GO" id="GO:0071949">
    <property type="term" value="F:FAD binding"/>
    <property type="evidence" value="ECO:0007669"/>
    <property type="project" value="InterPro"/>
</dbReference>
<keyword evidence="8" id="KW-1185">Reference proteome</keyword>